<feature type="region of interest" description="Disordered" evidence="2">
    <location>
        <begin position="671"/>
        <end position="696"/>
    </location>
</feature>
<accession>A0AAV9WMU9</accession>
<proteinExistence type="predicted"/>
<dbReference type="InterPro" id="IPR013087">
    <property type="entry name" value="Znf_C2H2_type"/>
</dbReference>
<feature type="compositionally biased region" description="Acidic residues" evidence="2">
    <location>
        <begin position="786"/>
        <end position="799"/>
    </location>
</feature>
<keyword evidence="1" id="KW-0863">Zinc-finger</keyword>
<dbReference type="PROSITE" id="PS50089">
    <property type="entry name" value="ZF_RING_2"/>
    <property type="match status" value="1"/>
</dbReference>
<feature type="domain" description="C2H2-type" evidence="4">
    <location>
        <begin position="1353"/>
        <end position="1383"/>
    </location>
</feature>
<comment type="caution">
    <text evidence="5">The sequence shown here is derived from an EMBL/GenBank/DDBJ whole genome shotgun (WGS) entry which is preliminary data.</text>
</comment>
<feature type="compositionally biased region" description="Acidic residues" evidence="2">
    <location>
        <begin position="971"/>
        <end position="987"/>
    </location>
</feature>
<evidence type="ECO:0000256" key="2">
    <source>
        <dbReference type="SAM" id="MobiDB-lite"/>
    </source>
</evidence>
<keyword evidence="6" id="KW-1185">Reference proteome</keyword>
<feature type="compositionally biased region" description="Basic and acidic residues" evidence="2">
    <location>
        <begin position="1088"/>
        <end position="1107"/>
    </location>
</feature>
<dbReference type="PROSITE" id="PS50157">
    <property type="entry name" value="ZINC_FINGER_C2H2_2"/>
    <property type="match status" value="1"/>
</dbReference>
<feature type="region of interest" description="Disordered" evidence="2">
    <location>
        <begin position="709"/>
        <end position="831"/>
    </location>
</feature>
<dbReference type="InterPro" id="IPR058925">
    <property type="entry name" value="zf-C2H2_AcuF"/>
</dbReference>
<evidence type="ECO:0000256" key="1">
    <source>
        <dbReference type="PROSITE-ProRule" id="PRU00042"/>
    </source>
</evidence>
<dbReference type="InterPro" id="IPR013083">
    <property type="entry name" value="Znf_RING/FYVE/PHD"/>
</dbReference>
<evidence type="ECO:0000259" key="4">
    <source>
        <dbReference type="PROSITE" id="PS50157"/>
    </source>
</evidence>
<dbReference type="PANTHER" id="PTHR35391">
    <property type="entry name" value="C2H2-TYPE DOMAIN-CONTAINING PROTEIN-RELATED"/>
    <property type="match status" value="1"/>
</dbReference>
<sequence length="1450" mass="163764">MVGNTTSSQTLNELGLGTIELFSKVHRALENDSSRDPSIGTILSTEADRFGLWAISLGLFVPGHGSLDYRVREAENIRDVVKGFLETLNDSLSEAIEYLSLEAGSEDLDKPLDDSAVYLSDSDSEDEWWDESGHDDAADVEAMLDSIKDPIDRLYKLSTWIRNPSTRFASSKVLAHKHIDEETGADLLEAFCNFDFNYIESVFSQYRKSKLLEERGHDELEITEPEEEPRLPEELANEVDSSTTLPELYLVSRLAQANGRRRQQFSYWRRHREKLSLHTTGIEIHSGHKGNKLTPNDLHHHDHKAEDASVGIHPLSVTTATRLNIPQHLPINDAVSVVSVSKYAPSNWSPEDEKLDFPAPPSVPPDQKFFECPYCFTLCPRATFESAAWKAHLIRDLRPYVCTYQDCKTPNQLYDTRRDWLHHENSIHRRVFHCPQHENKQFFSLADYQKHISDGHLSSNENIPMSLIIQSNESTLSIPDRKCPVCLTWIENMEALQKHIALHLERFAIFSLPRGISRNDQEAGSKGANVNWEGSRDEDFDEDSPLSAFTETSLAFADSEPDEIDDRKRNYPLRGVIKELEIITSLLTDLDVEDARRRETDINESFHSDEEHLDNYYKHQFQERSQRKRLYLEERQVYLMEQVHIVYPEMAKWVENKIAKYKLEAVAKHKAQDNLRQESSDNDNTTSGSHTPQLSAGIQAKLDSIYSELEKDPKGNPDTSLGSDTSSDNVPQAEMIATHEREYETSEVYKPIGSSREQGFGESKDETGRGGIVENTPQEEYKTVQEDEQPNDSGLNDDCDCPHCKPEDSSSAQPPPPRDGRIKNPPWTSEHNNREMEFEDANVDTDTFQCAICFSDVDRRYQQGKVAPGCQHAESSFCLECIESMIDSAVRYDMWEHLKCPELDCQAALDSSAIKKYASETSYAKWEKLQLMKAFAGKDLNLHKNTDPGSPNKVEQALSCSSDGSPHSDFLEEGEEDRESEDNEDDEHLVWHSGEEQEDNEEPDYEGLSFNSEEPEDDTSHKVHKRNQPISAPDPQRGRTGSINHVGRHTNDWLFGGFHLTSKIGAPSGGAEGTGEAAKQALKTIQEPQDKDYPSRFKAPGPEERHKATTRSLAPLRGTDKHQEYRPGGIALDGRDTERGSNIDLEPASPLQTGNESWPSGHLEPKPASFLFSRRELSNPDFELFENLFLYAAGAESVDFILPIAQEAIYHRNVKRIYLIWTAKQLTEPIRARAAKLEDIIPSLTKVSLHETGHVMASSTLLQRWTINDTISTVLNRGRPKLEDLCSDFLGGAGSSESCMIISRGKGSISLRIFAEIGAGKHHGRGIRVSMYSPEGDYFGPLKTPERLGKVALRCPVYDCEKQYTQRENLSRHLRDYHGIERFSRDGKFVCPDCGEADTALGMALHLQSEHGYRFPPRSANPGVNWYPPWERAPNPQGAVPSLFDGHGTE</sequence>
<keyword evidence="1" id="KW-0862">Zinc</keyword>
<dbReference type="GO" id="GO:0008270">
    <property type="term" value="F:zinc ion binding"/>
    <property type="evidence" value="ECO:0007669"/>
    <property type="project" value="UniProtKB-KW"/>
</dbReference>
<gene>
    <name evidence="5" type="ORF">TWF481_004835</name>
</gene>
<name>A0AAV9WMU9_9PEZI</name>
<organism evidence="5 6">
    <name type="scientific">Arthrobotrys musiformis</name>
    <dbReference type="NCBI Taxonomy" id="47236"/>
    <lineage>
        <taxon>Eukaryota</taxon>
        <taxon>Fungi</taxon>
        <taxon>Dikarya</taxon>
        <taxon>Ascomycota</taxon>
        <taxon>Pezizomycotina</taxon>
        <taxon>Orbiliomycetes</taxon>
        <taxon>Orbiliales</taxon>
        <taxon>Orbiliaceae</taxon>
        <taxon>Arthrobotrys</taxon>
    </lineage>
</organism>
<feature type="compositionally biased region" description="Polar residues" evidence="2">
    <location>
        <begin position="682"/>
        <end position="696"/>
    </location>
</feature>
<reference evidence="5 6" key="1">
    <citation type="submission" date="2023-08" db="EMBL/GenBank/DDBJ databases">
        <authorList>
            <person name="Palmer J.M."/>
        </authorList>
    </citation>
    <scope>NUCLEOTIDE SEQUENCE [LARGE SCALE GENOMIC DNA]</scope>
    <source>
        <strain evidence="5 6">TWF481</strain>
    </source>
</reference>
<dbReference type="Gene3D" id="3.30.160.60">
    <property type="entry name" value="Classic Zinc Finger"/>
    <property type="match status" value="1"/>
</dbReference>
<feature type="compositionally biased region" description="Polar residues" evidence="2">
    <location>
        <begin position="717"/>
        <end position="730"/>
    </location>
</feature>
<dbReference type="SUPFAM" id="SSF57850">
    <property type="entry name" value="RING/U-box"/>
    <property type="match status" value="1"/>
</dbReference>
<dbReference type="EMBL" id="JAVHJL010000002">
    <property type="protein sequence ID" value="KAK6510122.1"/>
    <property type="molecule type" value="Genomic_DNA"/>
</dbReference>
<feature type="region of interest" description="Disordered" evidence="2">
    <location>
        <begin position="942"/>
        <end position="1045"/>
    </location>
</feature>
<evidence type="ECO:0008006" key="7">
    <source>
        <dbReference type="Google" id="ProtNLM"/>
    </source>
</evidence>
<protein>
    <recommendedName>
        <fullName evidence="7">C2H2-type domain-containing protein</fullName>
    </recommendedName>
</protein>
<dbReference type="Gene3D" id="3.30.40.10">
    <property type="entry name" value="Zinc/RING finger domain, C3HC4 (zinc finger)"/>
    <property type="match status" value="1"/>
</dbReference>
<dbReference type="SMART" id="SM00355">
    <property type="entry name" value="ZnF_C2H2"/>
    <property type="match status" value="5"/>
</dbReference>
<dbReference type="PANTHER" id="PTHR35391:SF7">
    <property type="entry name" value="C2H2-TYPE DOMAIN-CONTAINING PROTEIN"/>
    <property type="match status" value="1"/>
</dbReference>
<dbReference type="Proteomes" id="UP001370758">
    <property type="component" value="Unassembled WGS sequence"/>
</dbReference>
<feature type="region of interest" description="Disordered" evidence="2">
    <location>
        <begin position="1086"/>
        <end position="1162"/>
    </location>
</feature>
<keyword evidence="1" id="KW-0479">Metal-binding</keyword>
<dbReference type="Pfam" id="PF26082">
    <property type="entry name" value="zf-C2H2_AcuF"/>
    <property type="match status" value="1"/>
</dbReference>
<evidence type="ECO:0000259" key="3">
    <source>
        <dbReference type="PROSITE" id="PS50089"/>
    </source>
</evidence>
<feature type="region of interest" description="Disordered" evidence="2">
    <location>
        <begin position="217"/>
        <end position="238"/>
    </location>
</feature>
<dbReference type="InterPro" id="IPR001841">
    <property type="entry name" value="Znf_RING"/>
</dbReference>
<evidence type="ECO:0000313" key="5">
    <source>
        <dbReference type="EMBL" id="KAK6510122.1"/>
    </source>
</evidence>
<evidence type="ECO:0000313" key="6">
    <source>
        <dbReference type="Proteomes" id="UP001370758"/>
    </source>
</evidence>
<feature type="region of interest" description="Disordered" evidence="2">
    <location>
        <begin position="520"/>
        <end position="544"/>
    </location>
</feature>
<feature type="domain" description="RING-type" evidence="3">
    <location>
        <begin position="850"/>
        <end position="901"/>
    </location>
</feature>
<feature type="compositionally biased region" description="Acidic residues" evidence="2">
    <location>
        <begin position="996"/>
        <end position="1005"/>
    </location>
</feature>
<dbReference type="PROSITE" id="PS00028">
    <property type="entry name" value="ZINC_FINGER_C2H2_1"/>
    <property type="match status" value="1"/>
</dbReference>